<feature type="region of interest" description="Disordered" evidence="1">
    <location>
        <begin position="108"/>
        <end position="139"/>
    </location>
</feature>
<keyword evidence="2" id="KW-1133">Transmembrane helix</keyword>
<reference evidence="4" key="1">
    <citation type="journal article" date="2019" name="Int. J. Syst. Evol. Microbiol.">
        <title>The Global Catalogue of Microorganisms (GCM) 10K type strain sequencing project: providing services to taxonomists for standard genome sequencing and annotation.</title>
        <authorList>
            <consortium name="The Broad Institute Genomics Platform"/>
            <consortium name="The Broad Institute Genome Sequencing Center for Infectious Disease"/>
            <person name="Wu L."/>
            <person name="Ma J."/>
        </authorList>
    </citation>
    <scope>NUCLEOTIDE SEQUENCE [LARGE SCALE GENOMIC DNA]</scope>
    <source>
        <strain evidence="4">CGMCC 4.1469</strain>
    </source>
</reference>
<gene>
    <name evidence="3" type="ORF">ACFQDI_21260</name>
</gene>
<feature type="region of interest" description="Disordered" evidence="1">
    <location>
        <begin position="56"/>
        <end position="96"/>
    </location>
</feature>
<dbReference type="EMBL" id="JBHSMQ010000010">
    <property type="protein sequence ID" value="MFC5457410.1"/>
    <property type="molecule type" value="Genomic_DNA"/>
</dbReference>
<evidence type="ECO:0000313" key="3">
    <source>
        <dbReference type="EMBL" id="MFC5457410.1"/>
    </source>
</evidence>
<accession>A0ABW0KVJ8</accession>
<dbReference type="RefSeq" id="WP_377170685.1">
    <property type="nucleotide sequence ID" value="NZ_JBHSMQ010000010.1"/>
</dbReference>
<protein>
    <submittedName>
        <fullName evidence="3">TonB C-terminal domain-containing protein</fullName>
    </submittedName>
</protein>
<keyword evidence="2" id="KW-0812">Transmembrane</keyword>
<keyword evidence="4" id="KW-1185">Reference proteome</keyword>
<dbReference type="Proteomes" id="UP001596052">
    <property type="component" value="Unassembled WGS sequence"/>
</dbReference>
<feature type="transmembrane region" description="Helical" evidence="2">
    <location>
        <begin position="12"/>
        <end position="34"/>
    </location>
</feature>
<comment type="caution">
    <text evidence="3">The sequence shown here is derived from an EMBL/GenBank/DDBJ whole genome shotgun (WGS) entry which is preliminary data.</text>
</comment>
<sequence>MNRKRPTTLEPISAAVFVIVSLHLGAVFGIWWWWQNVGSLQRDAKAPQLAWMHPADFKSQVPPPSSKPQPKSAAAAPPKASQEPPATPPKPATEAPVQKATLIAAPPQQHQMEPVPNPASAPLFAGGAAPANKPSANRSITLRRAQEKRATPTMFGAPVPPMTSPTLMDIARLNALRPSALPAPNTQPSATVEPDLDVIDEAVNAAFLSSWTAPPIENVPEGQREGRLNISIGKDGTVLKAQMSKFSGSHVLDQSILEAAAKVKKISTTLPSNYSKDSYDLELNFLLLP</sequence>
<dbReference type="Gene3D" id="3.30.1150.10">
    <property type="match status" value="1"/>
</dbReference>
<keyword evidence="2" id="KW-0472">Membrane</keyword>
<feature type="compositionally biased region" description="Low complexity" evidence="1">
    <location>
        <begin position="68"/>
        <end position="84"/>
    </location>
</feature>
<evidence type="ECO:0000313" key="4">
    <source>
        <dbReference type="Proteomes" id="UP001596052"/>
    </source>
</evidence>
<name>A0ABW0KVJ8_9BACT</name>
<evidence type="ECO:0000256" key="2">
    <source>
        <dbReference type="SAM" id="Phobius"/>
    </source>
</evidence>
<organism evidence="3 4">
    <name type="scientific">Prosthecobacter fluviatilis</name>
    <dbReference type="NCBI Taxonomy" id="445931"/>
    <lineage>
        <taxon>Bacteria</taxon>
        <taxon>Pseudomonadati</taxon>
        <taxon>Verrucomicrobiota</taxon>
        <taxon>Verrucomicrobiia</taxon>
        <taxon>Verrucomicrobiales</taxon>
        <taxon>Verrucomicrobiaceae</taxon>
        <taxon>Prosthecobacter</taxon>
    </lineage>
</organism>
<evidence type="ECO:0000256" key="1">
    <source>
        <dbReference type="SAM" id="MobiDB-lite"/>
    </source>
</evidence>
<dbReference type="Pfam" id="PF13103">
    <property type="entry name" value="TonB_2"/>
    <property type="match status" value="1"/>
</dbReference>
<proteinExistence type="predicted"/>
<dbReference type="SUPFAM" id="SSF74653">
    <property type="entry name" value="TolA/TonB C-terminal domain"/>
    <property type="match status" value="1"/>
</dbReference>